<gene>
    <name evidence="2" type="ORF">Daura_39190</name>
</gene>
<feature type="region of interest" description="Disordered" evidence="1">
    <location>
        <begin position="1"/>
        <end position="22"/>
    </location>
</feature>
<organism evidence="2 3">
    <name type="scientific">Dactylosporangium aurantiacum</name>
    <dbReference type="NCBI Taxonomy" id="35754"/>
    <lineage>
        <taxon>Bacteria</taxon>
        <taxon>Bacillati</taxon>
        <taxon>Actinomycetota</taxon>
        <taxon>Actinomycetes</taxon>
        <taxon>Micromonosporales</taxon>
        <taxon>Micromonosporaceae</taxon>
        <taxon>Dactylosporangium</taxon>
    </lineage>
</organism>
<feature type="compositionally biased region" description="Low complexity" evidence="1">
    <location>
        <begin position="238"/>
        <end position="253"/>
    </location>
</feature>
<evidence type="ECO:0000313" key="2">
    <source>
        <dbReference type="EMBL" id="UWZ52611.1"/>
    </source>
</evidence>
<evidence type="ECO:0000256" key="1">
    <source>
        <dbReference type="SAM" id="MobiDB-lite"/>
    </source>
</evidence>
<feature type="compositionally biased region" description="Low complexity" evidence="1">
    <location>
        <begin position="170"/>
        <end position="199"/>
    </location>
</feature>
<dbReference type="RefSeq" id="WP_156089545.1">
    <property type="nucleotide sequence ID" value="NZ_CP073767.1"/>
</dbReference>
<dbReference type="Proteomes" id="UP001058003">
    <property type="component" value="Chromosome"/>
</dbReference>
<dbReference type="AlphaFoldDB" id="A0A9Q9ICF2"/>
<name>A0A9Q9ICF2_9ACTN</name>
<sequence length="303" mass="31183">MALEPHPTIDPPGVELREPRDRHGRGGALWLSLDAAATLAASMGHDGPEGDLLGRLARAAGGSTRDGLVPCCVRAGVPFDARWHDGRRTTSVHGGHLFLVTEEDGCRGVLLLEFRDSTAPSFGFGSARCTTTRPPAGTPSRSTRPGGRSSCSDGPGWTVVTPRRPPSPRCGPGSRPASSARTCRPAATATSSSAGSSRRACPAASAGAPACTRCCGPATCSSPCGSGSGRARRRSASRRSTAPARTATSATSTLPRQAARDLVLGWLAGAGVAGRATGFARTERLLRVHRATTDCVSHWISGD</sequence>
<evidence type="ECO:0000313" key="3">
    <source>
        <dbReference type="Proteomes" id="UP001058003"/>
    </source>
</evidence>
<reference evidence="2" key="1">
    <citation type="submission" date="2021-04" db="EMBL/GenBank/DDBJ databases">
        <title>Dactylosporangium aurantiacum NRRL B-8018 full assembly.</title>
        <authorList>
            <person name="Hartkoorn R.C."/>
            <person name="Beaudoing E."/>
            <person name="Hot D."/>
        </authorList>
    </citation>
    <scope>NUCLEOTIDE SEQUENCE</scope>
    <source>
        <strain evidence="2">NRRL B-8018</strain>
    </source>
</reference>
<feature type="compositionally biased region" description="Low complexity" evidence="1">
    <location>
        <begin position="138"/>
        <end position="150"/>
    </location>
</feature>
<dbReference type="KEGG" id="daur:Daura_39190"/>
<protein>
    <submittedName>
        <fullName evidence="2">Uncharacterized protein</fullName>
    </submittedName>
</protein>
<feature type="region of interest" description="Disordered" evidence="1">
    <location>
        <begin position="219"/>
        <end position="254"/>
    </location>
</feature>
<keyword evidence="3" id="KW-1185">Reference proteome</keyword>
<proteinExistence type="predicted"/>
<feature type="region of interest" description="Disordered" evidence="1">
    <location>
        <begin position="125"/>
        <end position="199"/>
    </location>
</feature>
<dbReference type="EMBL" id="CP073767">
    <property type="protein sequence ID" value="UWZ52611.1"/>
    <property type="molecule type" value="Genomic_DNA"/>
</dbReference>
<accession>A0A9Q9ICF2</accession>